<comment type="caution">
    <text evidence="6">The sequence shown here is derived from an EMBL/GenBank/DDBJ whole genome shotgun (WGS) entry which is preliminary data.</text>
</comment>
<dbReference type="SUPFAM" id="SSF57850">
    <property type="entry name" value="RING/U-box"/>
    <property type="match status" value="1"/>
</dbReference>
<evidence type="ECO:0000256" key="2">
    <source>
        <dbReference type="ARBA" id="ARBA00022771"/>
    </source>
</evidence>
<keyword evidence="1" id="KW-0479">Metal-binding</keyword>
<evidence type="ECO:0000256" key="1">
    <source>
        <dbReference type="ARBA" id="ARBA00022723"/>
    </source>
</evidence>
<dbReference type="Gene3D" id="3.30.60.90">
    <property type="match status" value="1"/>
</dbReference>
<dbReference type="Proteomes" id="UP000619265">
    <property type="component" value="Unassembled WGS sequence"/>
</dbReference>
<dbReference type="Gene3D" id="1.10.238.10">
    <property type="entry name" value="EF-hand"/>
    <property type="match status" value="1"/>
</dbReference>
<evidence type="ECO:0000313" key="6">
    <source>
        <dbReference type="EMBL" id="KAF5465841.1"/>
    </source>
</evidence>
<dbReference type="InterPro" id="IPR000433">
    <property type="entry name" value="Znf_ZZ"/>
</dbReference>
<gene>
    <name evidence="6" type="ORF">F2P56_015811</name>
</gene>
<dbReference type="SMART" id="SM00291">
    <property type="entry name" value="ZnF_ZZ"/>
    <property type="match status" value="1"/>
</dbReference>
<dbReference type="InterPro" id="IPR018247">
    <property type="entry name" value="EF_Hand_1_Ca_BS"/>
</dbReference>
<evidence type="ECO:0000256" key="3">
    <source>
        <dbReference type="ARBA" id="ARBA00022833"/>
    </source>
</evidence>
<evidence type="ECO:0000313" key="7">
    <source>
        <dbReference type="Proteomes" id="UP000619265"/>
    </source>
</evidence>
<dbReference type="InterPro" id="IPR043145">
    <property type="entry name" value="Znf_ZZ_sf"/>
</dbReference>
<sequence length="206" mass="23429">MEELHEAAMAYYSNAPIELQRLAWNFYLSLDTDGDGQVSFMEYINFLQKSYTWIRPNFFMDLDRNGDGSLDFWEVLTLYYAVKTRGGVWCQACQSCLVGLYFTCVACFDSGSKTYDLCPTCYKRKRFSHQHGFFLDNHVLLRSKRGLPSGSINLIQAVAPRSAYMNDPRTMVRKGDNGSMAAFHALEMGLAMDKSRNSSANTCSIM</sequence>
<dbReference type="SUPFAM" id="SSF47473">
    <property type="entry name" value="EF-hand"/>
    <property type="match status" value="1"/>
</dbReference>
<dbReference type="Pfam" id="PF13202">
    <property type="entry name" value="EF-hand_5"/>
    <property type="match status" value="2"/>
</dbReference>
<dbReference type="PROSITE" id="PS00018">
    <property type="entry name" value="EF_HAND_1"/>
    <property type="match status" value="2"/>
</dbReference>
<keyword evidence="3" id="KW-0862">Zinc</keyword>
<evidence type="ECO:0000256" key="4">
    <source>
        <dbReference type="ARBA" id="ARBA00022837"/>
    </source>
</evidence>
<organism evidence="6 7">
    <name type="scientific">Juglans regia</name>
    <name type="common">English walnut</name>
    <dbReference type="NCBI Taxonomy" id="51240"/>
    <lineage>
        <taxon>Eukaryota</taxon>
        <taxon>Viridiplantae</taxon>
        <taxon>Streptophyta</taxon>
        <taxon>Embryophyta</taxon>
        <taxon>Tracheophyta</taxon>
        <taxon>Spermatophyta</taxon>
        <taxon>Magnoliopsida</taxon>
        <taxon>eudicotyledons</taxon>
        <taxon>Gunneridae</taxon>
        <taxon>Pentapetalae</taxon>
        <taxon>rosids</taxon>
        <taxon>fabids</taxon>
        <taxon>Fagales</taxon>
        <taxon>Juglandaceae</taxon>
        <taxon>Juglans</taxon>
    </lineage>
</organism>
<name>A0A833XGW1_JUGRE</name>
<dbReference type="PROSITE" id="PS50222">
    <property type="entry name" value="EF_HAND_2"/>
    <property type="match status" value="1"/>
</dbReference>
<accession>A0A833XGW1</accession>
<feature type="domain" description="EF-hand" evidence="5">
    <location>
        <begin position="18"/>
        <end position="53"/>
    </location>
</feature>
<keyword evidence="2" id="KW-0863">Zinc-finger</keyword>
<protein>
    <recommendedName>
        <fullName evidence="5">EF-hand domain-containing protein</fullName>
    </recommendedName>
</protein>
<proteinExistence type="predicted"/>
<dbReference type="AlphaFoldDB" id="A0A833XGW1"/>
<dbReference type="EMBL" id="LIHL02000007">
    <property type="protein sequence ID" value="KAF5465841.1"/>
    <property type="molecule type" value="Genomic_DNA"/>
</dbReference>
<evidence type="ECO:0000259" key="5">
    <source>
        <dbReference type="PROSITE" id="PS50222"/>
    </source>
</evidence>
<dbReference type="GO" id="GO:0008270">
    <property type="term" value="F:zinc ion binding"/>
    <property type="evidence" value="ECO:0007669"/>
    <property type="project" value="UniProtKB-KW"/>
</dbReference>
<keyword evidence="4" id="KW-0106">Calcium</keyword>
<dbReference type="GO" id="GO:0005509">
    <property type="term" value="F:calcium ion binding"/>
    <property type="evidence" value="ECO:0007669"/>
    <property type="project" value="InterPro"/>
</dbReference>
<dbReference type="Gramene" id="Jr07_22260_p1">
    <property type="protein sequence ID" value="cds.Jr07_22260_p1"/>
    <property type="gene ID" value="Jr07_22260"/>
</dbReference>
<reference evidence="6" key="2">
    <citation type="submission" date="2020-03" db="EMBL/GenBank/DDBJ databases">
        <title>Walnut 2.0.</title>
        <authorList>
            <person name="Marrano A."/>
            <person name="Britton M."/>
            <person name="Zimin A.V."/>
            <person name="Zaini P.A."/>
            <person name="Workman R."/>
            <person name="Puiu D."/>
            <person name="Bianco L."/>
            <person name="Allen B.J."/>
            <person name="Troggio M."/>
            <person name="Leslie C.A."/>
            <person name="Timp W."/>
            <person name="Dendekar A."/>
            <person name="Salzberg S.L."/>
            <person name="Neale D.B."/>
        </authorList>
    </citation>
    <scope>NUCLEOTIDE SEQUENCE</scope>
    <source>
        <tissue evidence="6">Leaves</tissue>
    </source>
</reference>
<reference evidence="6" key="1">
    <citation type="submission" date="2015-10" db="EMBL/GenBank/DDBJ databases">
        <authorList>
            <person name="Martinez-Garcia P.J."/>
            <person name="Crepeau M.W."/>
            <person name="Puiu D."/>
            <person name="Gonzalez-Ibeas D."/>
            <person name="Whalen J."/>
            <person name="Stevens K."/>
            <person name="Paul R."/>
            <person name="Butterfield T."/>
            <person name="Britton M."/>
            <person name="Reagan R."/>
            <person name="Chakraborty S."/>
            <person name="Walawage S.L."/>
            <person name="Vasquez-Gross H.A."/>
            <person name="Cardeno C."/>
            <person name="Famula R."/>
            <person name="Pratt K."/>
            <person name="Kuruganti S."/>
            <person name="Aradhya M.K."/>
            <person name="Leslie C.A."/>
            <person name="Dandekar A.M."/>
            <person name="Salzberg S.L."/>
            <person name="Wegrzyn J.L."/>
            <person name="Langley C.H."/>
            <person name="Neale D.B."/>
        </authorList>
    </citation>
    <scope>NUCLEOTIDE SEQUENCE</scope>
    <source>
        <tissue evidence="6">Leaves</tissue>
    </source>
</reference>
<dbReference type="InterPro" id="IPR002048">
    <property type="entry name" value="EF_hand_dom"/>
</dbReference>
<dbReference type="InterPro" id="IPR011992">
    <property type="entry name" value="EF-hand-dom_pair"/>
</dbReference>